<comment type="caution">
    <text evidence="1">The sequence shown here is derived from an EMBL/GenBank/DDBJ whole genome shotgun (WGS) entry which is preliminary data.</text>
</comment>
<proteinExistence type="predicted"/>
<gene>
    <name evidence="1" type="ORF">GCM10010326_39260</name>
</gene>
<keyword evidence="2" id="KW-1185">Reference proteome</keyword>
<dbReference type="Proteomes" id="UP000600946">
    <property type="component" value="Unassembled WGS sequence"/>
</dbReference>
<accession>A0ABQ3ACV4</accession>
<organism evidence="1 2">
    <name type="scientific">Streptomyces xanthochromogenes</name>
    <dbReference type="NCBI Taxonomy" id="67384"/>
    <lineage>
        <taxon>Bacteria</taxon>
        <taxon>Bacillati</taxon>
        <taxon>Actinomycetota</taxon>
        <taxon>Actinomycetes</taxon>
        <taxon>Kitasatosporales</taxon>
        <taxon>Streptomycetaceae</taxon>
        <taxon>Streptomyces</taxon>
    </lineage>
</organism>
<name>A0ABQ3ACV4_9ACTN</name>
<dbReference type="EMBL" id="BMUU01000006">
    <property type="protein sequence ID" value="GGY41268.1"/>
    <property type="molecule type" value="Genomic_DNA"/>
</dbReference>
<reference evidence="2" key="1">
    <citation type="journal article" date="2019" name="Int. J. Syst. Evol. Microbiol.">
        <title>The Global Catalogue of Microorganisms (GCM) 10K type strain sequencing project: providing services to taxonomists for standard genome sequencing and annotation.</title>
        <authorList>
            <consortium name="The Broad Institute Genomics Platform"/>
            <consortium name="The Broad Institute Genome Sequencing Center for Infectious Disease"/>
            <person name="Wu L."/>
            <person name="Ma J."/>
        </authorList>
    </citation>
    <scope>NUCLEOTIDE SEQUENCE [LARGE SCALE GENOMIC DNA]</scope>
    <source>
        <strain evidence="2">JCM 4594</strain>
    </source>
</reference>
<evidence type="ECO:0000313" key="2">
    <source>
        <dbReference type="Proteomes" id="UP000600946"/>
    </source>
</evidence>
<evidence type="ECO:0000313" key="1">
    <source>
        <dbReference type="EMBL" id="GGY41268.1"/>
    </source>
</evidence>
<dbReference type="RefSeq" id="WP_161256881.1">
    <property type="nucleotide sequence ID" value="NZ_BMUU01000006.1"/>
</dbReference>
<protein>
    <submittedName>
        <fullName evidence="1">Uncharacterized protein</fullName>
    </submittedName>
</protein>
<dbReference type="GeneID" id="96291868"/>
<dbReference type="NCBIfam" id="NF033399">
    <property type="entry name" value="thiazolyl_GetA"/>
    <property type="match status" value="1"/>
</dbReference>
<sequence>MNEYSNGSPSLADAVADLALDLDLDSLAGDEHSQSLTAGHGMTEVSASFCCAPPPNCCNCSCS</sequence>